<evidence type="ECO:0000256" key="5">
    <source>
        <dbReference type="ARBA" id="ARBA00022692"/>
    </source>
</evidence>
<keyword evidence="4" id="KW-1134">Transmembrane beta strand</keyword>
<proteinExistence type="predicted"/>
<dbReference type="SUPFAM" id="SSF56935">
    <property type="entry name" value="Porins"/>
    <property type="match status" value="1"/>
</dbReference>
<keyword evidence="10" id="KW-0998">Cell outer membrane</keyword>
<evidence type="ECO:0000256" key="7">
    <source>
        <dbReference type="ARBA" id="ARBA00023065"/>
    </source>
</evidence>
<evidence type="ECO:0000313" key="12">
    <source>
        <dbReference type="EMBL" id="MCV2370506.1"/>
    </source>
</evidence>
<keyword evidence="6" id="KW-0732">Signal</keyword>
<evidence type="ECO:0000256" key="10">
    <source>
        <dbReference type="ARBA" id="ARBA00023237"/>
    </source>
</evidence>
<dbReference type="Proteomes" id="UP001209701">
    <property type="component" value="Unassembled WGS sequence"/>
</dbReference>
<accession>A0ABT2YKC4</accession>
<dbReference type="Pfam" id="PF13609">
    <property type="entry name" value="Porin_4"/>
    <property type="match status" value="1"/>
</dbReference>
<keyword evidence="7" id="KW-0406">Ion transport</keyword>
<evidence type="ECO:0000256" key="2">
    <source>
        <dbReference type="ARBA" id="ARBA00011233"/>
    </source>
</evidence>
<gene>
    <name evidence="12" type="ORF">LNV07_20685</name>
</gene>
<comment type="caution">
    <text evidence="12">The sequence shown here is derived from an EMBL/GenBank/DDBJ whole genome shotgun (WGS) entry which is preliminary data.</text>
</comment>
<dbReference type="InterPro" id="IPR023614">
    <property type="entry name" value="Porin_dom_sf"/>
</dbReference>
<comment type="subunit">
    <text evidence="2">Homotrimer.</text>
</comment>
<organism evidence="12 13">
    <name type="scientific">Roseateles oligotrophus</name>
    <dbReference type="NCBI Taxonomy" id="1769250"/>
    <lineage>
        <taxon>Bacteria</taxon>
        <taxon>Pseudomonadati</taxon>
        <taxon>Pseudomonadota</taxon>
        <taxon>Betaproteobacteria</taxon>
        <taxon>Burkholderiales</taxon>
        <taxon>Sphaerotilaceae</taxon>
        <taxon>Roseateles</taxon>
    </lineage>
</organism>
<evidence type="ECO:0000313" key="13">
    <source>
        <dbReference type="Proteomes" id="UP001209701"/>
    </source>
</evidence>
<evidence type="ECO:0000256" key="6">
    <source>
        <dbReference type="ARBA" id="ARBA00022729"/>
    </source>
</evidence>
<dbReference type="PANTHER" id="PTHR34501">
    <property type="entry name" value="PROTEIN YDDL-RELATED"/>
    <property type="match status" value="1"/>
</dbReference>
<evidence type="ECO:0000256" key="4">
    <source>
        <dbReference type="ARBA" id="ARBA00022452"/>
    </source>
</evidence>
<dbReference type="PANTHER" id="PTHR34501:SF9">
    <property type="entry name" value="MAJOR OUTER MEMBRANE PROTEIN P.IA"/>
    <property type="match status" value="1"/>
</dbReference>
<keyword evidence="3" id="KW-0813">Transport</keyword>
<keyword evidence="5" id="KW-0812">Transmembrane</keyword>
<name>A0ABT2YKC4_9BURK</name>
<dbReference type="CDD" id="cd00342">
    <property type="entry name" value="gram_neg_porins"/>
    <property type="match status" value="1"/>
</dbReference>
<dbReference type="EMBL" id="JAJIRN010000009">
    <property type="protein sequence ID" value="MCV2370506.1"/>
    <property type="molecule type" value="Genomic_DNA"/>
</dbReference>
<comment type="subcellular location">
    <subcellularLocation>
        <location evidence="1">Cell outer membrane</location>
        <topology evidence="1">Multi-pass membrane protein</topology>
    </subcellularLocation>
</comment>
<keyword evidence="9" id="KW-0472">Membrane</keyword>
<evidence type="ECO:0000256" key="9">
    <source>
        <dbReference type="ARBA" id="ARBA00023136"/>
    </source>
</evidence>
<dbReference type="RefSeq" id="WP_263573127.1">
    <property type="nucleotide sequence ID" value="NZ_JAJIRN010000009.1"/>
</dbReference>
<keyword evidence="8" id="KW-0626">Porin</keyword>
<reference evidence="12 13" key="1">
    <citation type="submission" date="2021-11" db="EMBL/GenBank/DDBJ databases">
        <authorList>
            <person name="Liang Q."/>
            <person name="Mou H."/>
            <person name="Liu Z."/>
        </authorList>
    </citation>
    <scope>NUCLEOTIDE SEQUENCE [LARGE SCALE GENOMIC DNA]</scope>
    <source>
        <strain evidence="12 13">CHU3</strain>
    </source>
</reference>
<protein>
    <submittedName>
        <fullName evidence="12">Porin</fullName>
    </submittedName>
</protein>
<evidence type="ECO:0000256" key="3">
    <source>
        <dbReference type="ARBA" id="ARBA00022448"/>
    </source>
</evidence>
<evidence type="ECO:0000256" key="1">
    <source>
        <dbReference type="ARBA" id="ARBA00004571"/>
    </source>
</evidence>
<sequence>MIFGLAATASSAVWAQSSVVLYGIVDAGVRYASYSGPMPSNDSSLWQLAQGGMANSRLGVNVNEDVNAGLKVIANLEHRFNSDTGAQSAAEFWRQSWVGLQSNQYGRLTIGRQYNLMFDAATSSYASFNYSPYIGFSPEFGLSMGTRQDNMLKYTADMGGLRGSIQLSAGEGNAPNKSRGGHLRYAAAELAVAGAYLEVFDTAGKRVKGLTMGGSWTAGPLYVVAAWARNEFDQGSLLGELFTRGLSGPNVLAPSANDVKLRSMVSGGLTYQFTPQFNLGGHYWRSTQTHQLTATTSKGDFFAAVADYAFSPRTDLYAEFDFTDFSGKVSFANAATRRYGTTLGLRHRF</sequence>
<dbReference type="InterPro" id="IPR033900">
    <property type="entry name" value="Gram_neg_porin_domain"/>
</dbReference>
<dbReference type="Gene3D" id="2.40.160.10">
    <property type="entry name" value="Porin"/>
    <property type="match status" value="1"/>
</dbReference>
<keyword evidence="13" id="KW-1185">Reference proteome</keyword>
<evidence type="ECO:0000259" key="11">
    <source>
        <dbReference type="Pfam" id="PF13609"/>
    </source>
</evidence>
<dbReference type="InterPro" id="IPR050298">
    <property type="entry name" value="Gram-neg_bact_OMP"/>
</dbReference>
<feature type="domain" description="Porin" evidence="11">
    <location>
        <begin position="5"/>
        <end position="327"/>
    </location>
</feature>
<evidence type="ECO:0000256" key="8">
    <source>
        <dbReference type="ARBA" id="ARBA00023114"/>
    </source>
</evidence>